<evidence type="ECO:0000256" key="1">
    <source>
        <dbReference type="ARBA" id="ARBA00008314"/>
    </source>
</evidence>
<dbReference type="GO" id="GO:0051015">
    <property type="term" value="F:actin filament binding"/>
    <property type="evidence" value="ECO:0007669"/>
    <property type="project" value="TreeGrafter"/>
</dbReference>
<evidence type="ECO:0000256" key="6">
    <source>
        <dbReference type="ARBA" id="ARBA00023175"/>
    </source>
</evidence>
<dbReference type="Gene3D" id="3.40.850.10">
    <property type="entry name" value="Kinesin motor domain"/>
    <property type="match status" value="1"/>
</dbReference>
<dbReference type="InterPro" id="IPR002928">
    <property type="entry name" value="Myosin_tail"/>
</dbReference>
<keyword evidence="12" id="KW-1185">Reference proteome</keyword>
<dbReference type="GO" id="GO:0016020">
    <property type="term" value="C:membrane"/>
    <property type="evidence" value="ECO:0007669"/>
    <property type="project" value="TreeGrafter"/>
</dbReference>
<dbReference type="AlphaFoldDB" id="A0A7R8GYT7"/>
<dbReference type="InterPro" id="IPR036961">
    <property type="entry name" value="Kinesin_motor_dom_sf"/>
</dbReference>
<proteinExistence type="inferred from homology"/>
<dbReference type="GO" id="GO:0045214">
    <property type="term" value="P:sarcomere organization"/>
    <property type="evidence" value="ECO:0007669"/>
    <property type="project" value="UniProtKB-ARBA"/>
</dbReference>
<dbReference type="Pfam" id="PF00063">
    <property type="entry name" value="Myosin_head"/>
    <property type="match status" value="2"/>
</dbReference>
<dbReference type="PRINTS" id="PR00193">
    <property type="entry name" value="MYOSINHEAVY"/>
</dbReference>
<dbReference type="InterPro" id="IPR027417">
    <property type="entry name" value="P-loop_NTPase"/>
</dbReference>
<sequence>MPGNIKLGASNEPDPDPAPFLYVSFDMKRNDQLKPYDAKKSVCGALVRKEVFVEGLLQSDDGKKAVVLVGHEKKVCKSDQVAQVNPPKFEKCEDMSNLTYLNEASVLWNLKSRYIAKMIYTYSGLFCVAVNPYQRYPIYTPTTVKLYLGKRRTEVPPHLFAVSDTAYRNMLSNGSNQSLLITGESAREDKKSKVKVSLEDQIVQTNPILEAFGNAKTARNDNSSRFGKFIRIHFNIQGKLAGCDIETYLLEKSRITFQQEVERSYHIFYQMFQKAVPDLKDACHLSNDIYDYHYVSQGKTSVPSIDDNEDLEFTHDAFNILHFSNEETYNIYKITAAVMHMGEMKFKQKGREEQCEPDAMDKAEKVGDLLGVDPETLIKSFCKPKIKVGTEWVTKGQNIEQSTSSVAGVARGLYDRIFRFLVEKCNLTLVDKSMKKVFFIGVLDIAGFEIFNYNGFEQLCINFCNEKLQQFFNHHMFVLEQEEYLKEGIDWEMVDFGMDLQSCITMFEKPMGILAILEEESLFPKATDKTFEDKLKTNHLGKSSNFTKASTKTDKSAHFAIVHYAGTVSYNLTGWLEKNKDPLNETVIIRGKDPSHMTMPKGKKEPHFIRCIVPNGNKAPGEIDSALVLHQLTCNGVLEGIRICMRGFPIECLLDPQKITELICTSKIDKEKFRVGHTKIFFRAGVLGYLEEVRDDIVLKLVRFLQGQIFGLLARREYSRKKKQREYLKVIQRNFRKYMRLRNWGWFSIIQKTRPLIGMVNIEEEIKVLEDQAQMAVEEVENEKKRVKLEQGDLSTYQERNAKASAQKADLEAQLIDSQDKLANDEEKKKHQISSQKKSLEKDVNNLRREVSELEEQIIRAENEKASRDHTLRSLNDDITNQDEIISKLNKEKKYIQENNNKIGDDLQVADDKVSHLNMVKKKNKRKFETELKVSQEHVADLERSKKESESSLIRREKDILEMNSKLECEQSQAGKLTRNIKELQARVEEWEEELEAERQGRAKSERQRSDLNRELEELTERLEEASGATAAQIELNKKREAEVLRLRKDLEEASIQQEAIILSLKKKHHDAISEMTEQIDQLNKLKSKAENEKNDN</sequence>
<dbReference type="SUPFAM" id="SSF52540">
    <property type="entry name" value="P-loop containing nucleoside triphosphate hydrolases"/>
    <property type="match status" value="1"/>
</dbReference>
<dbReference type="Pfam" id="PF01576">
    <property type="entry name" value="Myosin_tail_1"/>
    <property type="match status" value="1"/>
</dbReference>
<accession>A0A7R8GYT7</accession>
<dbReference type="CDD" id="cd01377">
    <property type="entry name" value="MYSc_class_II"/>
    <property type="match status" value="1"/>
</dbReference>
<dbReference type="GO" id="GO:0060972">
    <property type="term" value="P:left/right pattern formation"/>
    <property type="evidence" value="ECO:0007669"/>
    <property type="project" value="UniProtKB-ARBA"/>
</dbReference>
<dbReference type="OrthoDB" id="6108017at2759"/>
<keyword evidence="2" id="KW-0547">Nucleotide-binding</keyword>
<evidence type="ECO:0000313" key="11">
    <source>
        <dbReference type="EMBL" id="CAF2753570.1"/>
    </source>
</evidence>
<keyword evidence="6" id="KW-0505">Motor protein</keyword>
<dbReference type="PROSITE" id="PS51456">
    <property type="entry name" value="MYOSIN_MOTOR"/>
    <property type="match status" value="1"/>
</dbReference>
<dbReference type="SMART" id="SM00242">
    <property type="entry name" value="MYSc"/>
    <property type="match status" value="1"/>
</dbReference>
<dbReference type="FunFam" id="3.40.850.10:FF:000101">
    <property type="entry name" value="Slow myosin heavy chain 2"/>
    <property type="match status" value="1"/>
</dbReference>
<dbReference type="Gene3D" id="1.20.120.720">
    <property type="entry name" value="Myosin VI head, motor domain, U50 subdomain"/>
    <property type="match status" value="1"/>
</dbReference>
<dbReference type="PANTHER" id="PTHR13140">
    <property type="entry name" value="MYOSIN"/>
    <property type="match status" value="1"/>
</dbReference>
<keyword evidence="7 8" id="KW-0009">Actin-binding</keyword>
<gene>
    <name evidence="11" type="ORF">LSAA_1911</name>
</gene>
<dbReference type="Gene3D" id="1.10.10.820">
    <property type="match status" value="1"/>
</dbReference>
<name>A0A7R8GYT7_LEPSM</name>
<dbReference type="GO" id="GO:0006936">
    <property type="term" value="P:muscle contraction"/>
    <property type="evidence" value="ECO:0007669"/>
    <property type="project" value="UniProtKB-ARBA"/>
</dbReference>
<comment type="caution">
    <text evidence="8">Lacks conserved residue(s) required for the propagation of feature annotation.</text>
</comment>
<dbReference type="FunFam" id="1.10.10.820:FF:000001">
    <property type="entry name" value="Myosin heavy chain"/>
    <property type="match status" value="1"/>
</dbReference>
<dbReference type="Proteomes" id="UP000675881">
    <property type="component" value="Chromosome 1"/>
</dbReference>
<keyword evidence="5 8" id="KW-0518">Myosin</keyword>
<feature type="region of interest" description="Disordered" evidence="10">
    <location>
        <begin position="821"/>
        <end position="844"/>
    </location>
</feature>
<evidence type="ECO:0000256" key="4">
    <source>
        <dbReference type="ARBA" id="ARBA00023054"/>
    </source>
</evidence>
<dbReference type="GO" id="GO:0000146">
    <property type="term" value="F:microfilament motor activity"/>
    <property type="evidence" value="ECO:0007669"/>
    <property type="project" value="TreeGrafter"/>
</dbReference>
<reference evidence="11" key="1">
    <citation type="submission" date="2021-02" db="EMBL/GenBank/DDBJ databases">
        <authorList>
            <person name="Bekaert M."/>
        </authorList>
    </citation>
    <scope>NUCLEOTIDE SEQUENCE</scope>
    <source>
        <strain evidence="11">IoA-00</strain>
    </source>
</reference>
<evidence type="ECO:0000313" key="12">
    <source>
        <dbReference type="Proteomes" id="UP000675881"/>
    </source>
</evidence>
<dbReference type="FunFam" id="1.20.120.720:FF:000001">
    <property type="entry name" value="Myosin heavy chain, muscle"/>
    <property type="match status" value="1"/>
</dbReference>
<dbReference type="GO" id="GO:0042802">
    <property type="term" value="F:identical protein binding"/>
    <property type="evidence" value="ECO:0007669"/>
    <property type="project" value="UniProtKB-ARBA"/>
</dbReference>
<keyword evidence="4 9" id="KW-0175">Coiled coil</keyword>
<dbReference type="GO" id="GO:0007015">
    <property type="term" value="P:actin filament organization"/>
    <property type="evidence" value="ECO:0007669"/>
    <property type="project" value="TreeGrafter"/>
</dbReference>
<evidence type="ECO:0000256" key="8">
    <source>
        <dbReference type="PROSITE-ProRule" id="PRU00782"/>
    </source>
</evidence>
<dbReference type="GO" id="GO:0016459">
    <property type="term" value="C:myosin complex"/>
    <property type="evidence" value="ECO:0007669"/>
    <property type="project" value="UniProtKB-KW"/>
</dbReference>
<dbReference type="InterPro" id="IPR001609">
    <property type="entry name" value="Myosin_head_motor_dom-like"/>
</dbReference>
<dbReference type="SUPFAM" id="SSF90257">
    <property type="entry name" value="Myosin rod fragments"/>
    <property type="match status" value="2"/>
</dbReference>
<dbReference type="GO" id="GO:0030017">
    <property type="term" value="C:sarcomere"/>
    <property type="evidence" value="ECO:0007669"/>
    <property type="project" value="UniProtKB-ARBA"/>
</dbReference>
<evidence type="ECO:0000256" key="3">
    <source>
        <dbReference type="ARBA" id="ARBA00022840"/>
    </source>
</evidence>
<evidence type="ECO:0000256" key="9">
    <source>
        <dbReference type="SAM" id="Coils"/>
    </source>
</evidence>
<dbReference type="Gene3D" id="1.20.5.340">
    <property type="match status" value="2"/>
</dbReference>
<dbReference type="EMBL" id="HG994580">
    <property type="protein sequence ID" value="CAF2753570.1"/>
    <property type="molecule type" value="Genomic_DNA"/>
</dbReference>
<dbReference type="GO" id="GO:0005524">
    <property type="term" value="F:ATP binding"/>
    <property type="evidence" value="ECO:0007669"/>
    <property type="project" value="UniProtKB-KW"/>
</dbReference>
<evidence type="ECO:0000256" key="5">
    <source>
        <dbReference type="ARBA" id="ARBA00023123"/>
    </source>
</evidence>
<dbReference type="GO" id="GO:0031033">
    <property type="term" value="P:myosin filament organization"/>
    <property type="evidence" value="ECO:0007669"/>
    <property type="project" value="UniProtKB-ARBA"/>
</dbReference>
<dbReference type="Gene3D" id="1.20.5.4820">
    <property type="match status" value="1"/>
</dbReference>
<comment type="similarity">
    <text evidence="1 8">Belongs to the TRAFAC class myosin-kinesin ATPase superfamily. Myosin family.</text>
</comment>
<dbReference type="GO" id="GO:0048731">
    <property type="term" value="P:system development"/>
    <property type="evidence" value="ECO:0007669"/>
    <property type="project" value="UniProtKB-ARBA"/>
</dbReference>
<evidence type="ECO:0000256" key="10">
    <source>
        <dbReference type="SAM" id="MobiDB-lite"/>
    </source>
</evidence>
<evidence type="ECO:0000256" key="2">
    <source>
        <dbReference type="ARBA" id="ARBA00022741"/>
    </source>
</evidence>
<protein>
    <submittedName>
        <fullName evidence="11">MYH6_7</fullName>
    </submittedName>
</protein>
<organism evidence="11 12">
    <name type="scientific">Lepeophtheirus salmonis</name>
    <name type="common">Salmon louse</name>
    <name type="synonym">Caligus salmonis</name>
    <dbReference type="NCBI Taxonomy" id="72036"/>
    <lineage>
        <taxon>Eukaryota</taxon>
        <taxon>Metazoa</taxon>
        <taxon>Ecdysozoa</taxon>
        <taxon>Arthropoda</taxon>
        <taxon>Crustacea</taxon>
        <taxon>Multicrustacea</taxon>
        <taxon>Hexanauplia</taxon>
        <taxon>Copepoda</taxon>
        <taxon>Siphonostomatoida</taxon>
        <taxon>Caligidae</taxon>
        <taxon>Lepeophtheirus</taxon>
    </lineage>
</organism>
<feature type="coiled-coil region" evidence="9">
    <location>
        <begin position="925"/>
        <end position="1096"/>
    </location>
</feature>
<dbReference type="Gene3D" id="1.20.58.530">
    <property type="match status" value="1"/>
</dbReference>
<dbReference type="PANTHER" id="PTHR13140:SF857">
    <property type="entry name" value="MYOSIN-11"/>
    <property type="match status" value="1"/>
</dbReference>
<evidence type="ECO:0000256" key="7">
    <source>
        <dbReference type="ARBA" id="ARBA00023203"/>
    </source>
</evidence>
<keyword evidence="3" id="KW-0067">ATP-binding</keyword>